<feature type="compositionally biased region" description="Low complexity" evidence="1">
    <location>
        <begin position="32"/>
        <end position="45"/>
    </location>
</feature>
<feature type="region of interest" description="Disordered" evidence="1">
    <location>
        <begin position="1"/>
        <end position="51"/>
    </location>
</feature>
<name>A0A974P1U4_9CAUL</name>
<gene>
    <name evidence="2" type="ORF">JKL49_20830</name>
</gene>
<sequence>MMRARRSTWCCSTSSQGWGPSRRCLPRPSPRTPCSASTATSSWPPSYWPPG</sequence>
<organism evidence="2">
    <name type="scientific">Phenylobacterium glaciei</name>
    <dbReference type="NCBI Taxonomy" id="2803784"/>
    <lineage>
        <taxon>Bacteria</taxon>
        <taxon>Pseudomonadati</taxon>
        <taxon>Pseudomonadota</taxon>
        <taxon>Alphaproteobacteria</taxon>
        <taxon>Caulobacterales</taxon>
        <taxon>Caulobacteraceae</taxon>
        <taxon>Phenylobacterium</taxon>
    </lineage>
</organism>
<protein>
    <submittedName>
        <fullName evidence="2">Uncharacterized protein</fullName>
    </submittedName>
</protein>
<feature type="compositionally biased region" description="Polar residues" evidence="1">
    <location>
        <begin position="9"/>
        <end position="18"/>
    </location>
</feature>
<reference evidence="2" key="1">
    <citation type="submission" date="2021-01" db="EMBL/GenBank/DDBJ databases">
        <title>Genome sequence of Phenylobacterium sp. 20VBR1 isolated from a valley glaceir, Ny-Alesund, Svalbard.</title>
        <authorList>
            <person name="Thomas F.A."/>
            <person name="Krishnan K.P."/>
            <person name="Sinha R.K."/>
        </authorList>
    </citation>
    <scope>NUCLEOTIDE SEQUENCE</scope>
    <source>
        <strain evidence="2">20VBR1</strain>
    </source>
</reference>
<proteinExistence type="predicted"/>
<accession>A0A974P1U4</accession>
<evidence type="ECO:0000256" key="1">
    <source>
        <dbReference type="SAM" id="MobiDB-lite"/>
    </source>
</evidence>
<evidence type="ECO:0000313" key="2">
    <source>
        <dbReference type="EMBL" id="QQZ49419.1"/>
    </source>
</evidence>
<dbReference type="AlphaFoldDB" id="A0A974P1U4"/>
<dbReference type="EMBL" id="CP068570">
    <property type="protein sequence ID" value="QQZ49419.1"/>
    <property type="molecule type" value="Genomic_DNA"/>
</dbReference>